<feature type="chain" id="PRO_5032267718" evidence="2">
    <location>
        <begin position="23"/>
        <end position="175"/>
    </location>
</feature>
<evidence type="ECO:0000313" key="4">
    <source>
        <dbReference type="Proteomes" id="UP000645828"/>
    </source>
</evidence>
<dbReference type="AlphaFoldDB" id="A0A811YX63"/>
<organism evidence="3 4">
    <name type="scientific">Nyctereutes procyonoides</name>
    <name type="common">Raccoon dog</name>
    <name type="synonym">Canis procyonoides</name>
    <dbReference type="NCBI Taxonomy" id="34880"/>
    <lineage>
        <taxon>Eukaryota</taxon>
        <taxon>Metazoa</taxon>
        <taxon>Chordata</taxon>
        <taxon>Craniata</taxon>
        <taxon>Vertebrata</taxon>
        <taxon>Euteleostomi</taxon>
        <taxon>Mammalia</taxon>
        <taxon>Eutheria</taxon>
        <taxon>Laurasiatheria</taxon>
        <taxon>Carnivora</taxon>
        <taxon>Caniformia</taxon>
        <taxon>Canidae</taxon>
        <taxon>Nyctereutes</taxon>
    </lineage>
</organism>
<protein>
    <submittedName>
        <fullName evidence="3">(raccoon dog) hypothetical protein</fullName>
    </submittedName>
</protein>
<evidence type="ECO:0000313" key="3">
    <source>
        <dbReference type="EMBL" id="CAD7681066.1"/>
    </source>
</evidence>
<feature type="compositionally biased region" description="Low complexity" evidence="1">
    <location>
        <begin position="82"/>
        <end position="92"/>
    </location>
</feature>
<accession>A0A811YX63</accession>
<dbReference type="Proteomes" id="UP000645828">
    <property type="component" value="Unassembled WGS sequence"/>
</dbReference>
<gene>
    <name evidence="3" type="ORF">NYPRO_LOCUS13858</name>
</gene>
<evidence type="ECO:0000256" key="2">
    <source>
        <dbReference type="SAM" id="SignalP"/>
    </source>
</evidence>
<reference evidence="3" key="1">
    <citation type="submission" date="2020-12" db="EMBL/GenBank/DDBJ databases">
        <authorList>
            <consortium name="Molecular Ecology Group"/>
        </authorList>
    </citation>
    <scope>NUCLEOTIDE SEQUENCE</scope>
    <source>
        <strain evidence="3">TBG_1078</strain>
    </source>
</reference>
<dbReference type="PROSITE" id="PS51257">
    <property type="entry name" value="PROKAR_LIPOPROTEIN"/>
    <property type="match status" value="1"/>
</dbReference>
<comment type="caution">
    <text evidence="3">The sequence shown here is derived from an EMBL/GenBank/DDBJ whole genome shotgun (WGS) entry which is preliminary data.</text>
</comment>
<proteinExistence type="predicted"/>
<feature type="region of interest" description="Disordered" evidence="1">
    <location>
        <begin position="69"/>
        <end position="95"/>
    </location>
</feature>
<evidence type="ECO:0000256" key="1">
    <source>
        <dbReference type="SAM" id="MobiDB-lite"/>
    </source>
</evidence>
<dbReference type="EMBL" id="CAJHUB010000750">
    <property type="protein sequence ID" value="CAD7681066.1"/>
    <property type="molecule type" value="Genomic_DNA"/>
</dbReference>
<keyword evidence="4" id="KW-1185">Reference proteome</keyword>
<keyword evidence="2" id="KW-0732">Signal</keyword>
<name>A0A811YX63_NYCPR</name>
<feature type="signal peptide" evidence="2">
    <location>
        <begin position="1"/>
        <end position="22"/>
    </location>
</feature>
<sequence>MAGNRGVTVFVLLLSCWHEAKLHPVRIFSVTRRLPARTFCDTRCVVPGSLVPRPTHPIVHVNLSLLRQRGSGGDAGRELVRGRPTPGRQPPRVSVSKALKTRQVSMRTHGPEAGGGGQVRAGAGDSQAALGVRPWRGQHTGKRLSSQRRPFYRDFLHCSKPCAADESIGMQIVHH</sequence>